<keyword evidence="1" id="KW-0732">Signal</keyword>
<feature type="chain" id="PRO_5026261725" evidence="1">
    <location>
        <begin position="20"/>
        <end position="384"/>
    </location>
</feature>
<feature type="signal peptide" evidence="1">
    <location>
        <begin position="1"/>
        <end position="19"/>
    </location>
</feature>
<proteinExistence type="predicted"/>
<dbReference type="Proteomes" id="UP000501802">
    <property type="component" value="Chromosome"/>
</dbReference>
<accession>A0A6G9AIL1</accession>
<evidence type="ECO:0000313" key="3">
    <source>
        <dbReference type="EMBL" id="QIP12312.1"/>
    </source>
</evidence>
<evidence type="ECO:0000259" key="2">
    <source>
        <dbReference type="Pfam" id="PF18962"/>
    </source>
</evidence>
<sequence length="384" mass="41092">MKQIYLLIVSLFFTLAAQAQIITQWNFNGLLGLGTTTPSIGSGSVANVGGTTSAFNSGSGSSDPALLLNSADNLASFPAQGTNNKSAGLEIRVSTAGKQNIKLSFDLRLSASAAKMATIQYSTTGGTSWVDFSTITIATATTWVNGNTFDFSSVTALNNNANARFRVVSTMSGSGGTAYEGVSGGYSTSGTYRFDMVTVQGTDIPLPVTYSGFNARYTESKTVAITWATSLEHDNAHFDIERSADIESFQLIGRVEGKGTSDAKQQYSFIDEVPMAGWNYYRLKQVDIDGKTSYSKLVAVLNEAALTGDELNLSPNPADRDLTIRINSSAKIGQVMVYTMQGHPVSQSTSAINQLDVSALPAGIYILEVRTTDSRVLRQRFVKR</sequence>
<name>A0A6G9AIL1_9BACT</name>
<evidence type="ECO:0000256" key="1">
    <source>
        <dbReference type="SAM" id="SignalP"/>
    </source>
</evidence>
<organism evidence="3 4">
    <name type="scientific">Spirosoma aureum</name>
    <dbReference type="NCBI Taxonomy" id="2692134"/>
    <lineage>
        <taxon>Bacteria</taxon>
        <taxon>Pseudomonadati</taxon>
        <taxon>Bacteroidota</taxon>
        <taxon>Cytophagia</taxon>
        <taxon>Cytophagales</taxon>
        <taxon>Cytophagaceae</taxon>
        <taxon>Spirosoma</taxon>
    </lineage>
</organism>
<reference evidence="3 4" key="1">
    <citation type="submission" date="2020-03" db="EMBL/GenBank/DDBJ databases">
        <authorList>
            <person name="Kim M.K."/>
        </authorList>
    </citation>
    <scope>NUCLEOTIDE SEQUENCE [LARGE SCALE GENOMIC DNA]</scope>
    <source>
        <strain evidence="3 4">BT328</strain>
    </source>
</reference>
<dbReference type="AlphaFoldDB" id="A0A6G9AIL1"/>
<gene>
    <name evidence="3" type="ORF">G8759_06565</name>
</gene>
<dbReference type="EMBL" id="CP050063">
    <property type="protein sequence ID" value="QIP12312.1"/>
    <property type="molecule type" value="Genomic_DNA"/>
</dbReference>
<dbReference type="InterPro" id="IPR026444">
    <property type="entry name" value="Secre_tail"/>
</dbReference>
<keyword evidence="4" id="KW-1185">Reference proteome</keyword>
<dbReference type="Pfam" id="PF18962">
    <property type="entry name" value="Por_Secre_tail"/>
    <property type="match status" value="1"/>
</dbReference>
<dbReference type="RefSeq" id="WP_167206342.1">
    <property type="nucleotide sequence ID" value="NZ_CP050063.1"/>
</dbReference>
<feature type="domain" description="Secretion system C-terminal sorting" evidence="2">
    <location>
        <begin position="315"/>
        <end position="379"/>
    </location>
</feature>
<dbReference type="KEGG" id="spib:G8759_06565"/>
<evidence type="ECO:0000313" key="4">
    <source>
        <dbReference type="Proteomes" id="UP000501802"/>
    </source>
</evidence>
<dbReference type="NCBIfam" id="TIGR04183">
    <property type="entry name" value="Por_Secre_tail"/>
    <property type="match status" value="1"/>
</dbReference>
<protein>
    <submittedName>
        <fullName evidence="3">T9SS type A sorting domain-containing protein</fullName>
    </submittedName>
</protein>